<dbReference type="InterPro" id="IPR052180">
    <property type="entry name" value="NhaC_Na-H+_Antiporter"/>
</dbReference>
<name>A0A7K0KFF4_9BACT</name>
<keyword evidence="3" id="KW-0050">Antiport</keyword>
<accession>A0A7K0KFF4</accession>
<feature type="transmembrane region" description="Helical" evidence="9">
    <location>
        <begin position="443"/>
        <end position="468"/>
    </location>
</feature>
<dbReference type="GO" id="GO:0005886">
    <property type="term" value="C:plasma membrane"/>
    <property type="evidence" value="ECO:0007669"/>
    <property type="project" value="UniProtKB-SubCell"/>
</dbReference>
<feature type="transmembrane region" description="Helical" evidence="9">
    <location>
        <begin position="31"/>
        <end position="54"/>
    </location>
</feature>
<dbReference type="PANTHER" id="PTHR33451:SF3">
    <property type="entry name" value="MALATE-2H(+)_NA(+)-LACTATE ANTIPORTER"/>
    <property type="match status" value="1"/>
</dbReference>
<evidence type="ECO:0000256" key="3">
    <source>
        <dbReference type="ARBA" id="ARBA00022449"/>
    </source>
</evidence>
<sequence length="476" mass="50409">MRYVLSLAPVVFLMAFLGIVIHVYGTDALSGGSQLALILSTGVCGLIAVLGFHIPWKTLETEINKSIGSVGTAIVILLLIGLLSGTWTVSGVVPTLIYWGMKIINPYVFLLCCCVISGFVSVMTGSSWTTVATIGIALMGIGKALGFSDGWTAGAILSGAYFGDKMSPLSDTTVLASSVVGTPLFTHIRYMTITTVPAVVIALIVYAVAGLFVAGHSAIDTSAFTLALQGKYNLSPWLLIVPVATALMIARKLPAIIVLFASSVLAGLFAIFFQPHILAEVIGAHDTTALTLFKGVMLSGFGATAVHTGNSACDALLATRGMQGMMGTVWLILCAICFGGVLKASGMLANIMHLLLPLTRTRFGLVASTVISGIFFNTTVADQYLSIMLSASMYKSIYEKEGFEPRLLSRSIEDSSTVTSVLVPWSTCGMTQSSVLNVPTLTYLPYTVFCYLCPLMSMTIAALGFKIYRNVSNTEK</sequence>
<evidence type="ECO:0000313" key="11">
    <source>
        <dbReference type="EMBL" id="MST84584.1"/>
    </source>
</evidence>
<evidence type="ECO:0000256" key="1">
    <source>
        <dbReference type="ARBA" id="ARBA00004651"/>
    </source>
</evidence>
<dbReference type="AlphaFoldDB" id="A0A7K0KFF4"/>
<keyword evidence="12" id="KW-1185">Reference proteome</keyword>
<protein>
    <submittedName>
        <fullName evidence="11">Sodium:proton antiporter</fullName>
    </submittedName>
</protein>
<dbReference type="GO" id="GO:0015297">
    <property type="term" value="F:antiporter activity"/>
    <property type="evidence" value="ECO:0007669"/>
    <property type="project" value="UniProtKB-KW"/>
</dbReference>
<keyword evidence="5 9" id="KW-0812">Transmembrane</keyword>
<comment type="subcellular location">
    <subcellularLocation>
        <location evidence="1">Cell membrane</location>
        <topology evidence="1">Multi-pass membrane protein</topology>
    </subcellularLocation>
</comment>
<evidence type="ECO:0000256" key="6">
    <source>
        <dbReference type="ARBA" id="ARBA00022989"/>
    </source>
</evidence>
<dbReference type="InterPro" id="IPR018461">
    <property type="entry name" value="Na/H_Antiport_NhaC-like_C"/>
</dbReference>
<feature type="domain" description="Na+/H+ antiporter NhaC-like C-terminal" evidence="10">
    <location>
        <begin position="159"/>
        <end position="464"/>
    </location>
</feature>
<proteinExistence type="inferred from homology"/>
<evidence type="ECO:0000259" key="10">
    <source>
        <dbReference type="Pfam" id="PF03553"/>
    </source>
</evidence>
<reference evidence="11 12" key="1">
    <citation type="submission" date="2019-08" db="EMBL/GenBank/DDBJ databases">
        <title>In-depth cultivation of the pig gut microbiome towards novel bacterial diversity and tailored functional studies.</title>
        <authorList>
            <person name="Wylensek D."/>
            <person name="Hitch T.C.A."/>
            <person name="Clavel T."/>
        </authorList>
    </citation>
    <scope>NUCLEOTIDE SEQUENCE [LARGE SCALE GENOMIC DNA]</scope>
    <source>
        <strain evidence="11 12">LKV-178-WT-2A</strain>
    </source>
</reference>
<feature type="transmembrane region" description="Helical" evidence="9">
    <location>
        <begin position="7"/>
        <end position="25"/>
    </location>
</feature>
<keyword evidence="2" id="KW-0813">Transport</keyword>
<evidence type="ECO:0000313" key="12">
    <source>
        <dbReference type="Proteomes" id="UP000438914"/>
    </source>
</evidence>
<dbReference type="Pfam" id="PF03553">
    <property type="entry name" value="Na_H_antiporter"/>
    <property type="match status" value="1"/>
</dbReference>
<feature type="transmembrane region" description="Helical" evidence="9">
    <location>
        <begin position="107"/>
        <end position="138"/>
    </location>
</feature>
<gene>
    <name evidence="11" type="ORF">FYJ73_07865</name>
</gene>
<dbReference type="RefSeq" id="WP_154534171.1">
    <property type="nucleotide sequence ID" value="NZ_VUNG01000017.1"/>
</dbReference>
<evidence type="ECO:0000256" key="8">
    <source>
        <dbReference type="ARBA" id="ARBA00038435"/>
    </source>
</evidence>
<dbReference type="EMBL" id="VUNG01000017">
    <property type="protein sequence ID" value="MST84584.1"/>
    <property type="molecule type" value="Genomic_DNA"/>
</dbReference>
<keyword evidence="4" id="KW-1003">Cell membrane</keyword>
<feature type="transmembrane region" description="Helical" evidence="9">
    <location>
        <begin position="329"/>
        <end position="351"/>
    </location>
</feature>
<comment type="caution">
    <text evidence="11">The sequence shown here is derived from an EMBL/GenBank/DDBJ whole genome shotgun (WGS) entry which is preliminary data.</text>
</comment>
<feature type="transmembrane region" description="Helical" evidence="9">
    <location>
        <begin position="66"/>
        <end position="87"/>
    </location>
</feature>
<organism evidence="11 12">
    <name type="scientific">Hallella mizrahii</name>
    <dbReference type="NCBI Taxonomy" id="2606637"/>
    <lineage>
        <taxon>Bacteria</taxon>
        <taxon>Pseudomonadati</taxon>
        <taxon>Bacteroidota</taxon>
        <taxon>Bacteroidia</taxon>
        <taxon>Bacteroidales</taxon>
        <taxon>Prevotellaceae</taxon>
        <taxon>Hallella</taxon>
    </lineage>
</organism>
<feature type="transmembrane region" description="Helical" evidence="9">
    <location>
        <begin position="257"/>
        <end position="277"/>
    </location>
</feature>
<evidence type="ECO:0000256" key="2">
    <source>
        <dbReference type="ARBA" id="ARBA00022448"/>
    </source>
</evidence>
<feature type="transmembrane region" description="Helical" evidence="9">
    <location>
        <begin position="363"/>
        <end position="385"/>
    </location>
</feature>
<dbReference type="PANTHER" id="PTHR33451">
    <property type="entry name" value="MALATE-2H(+)/NA(+)-LACTATE ANTIPORTER"/>
    <property type="match status" value="1"/>
</dbReference>
<evidence type="ECO:0000256" key="9">
    <source>
        <dbReference type="SAM" id="Phobius"/>
    </source>
</evidence>
<evidence type="ECO:0000256" key="5">
    <source>
        <dbReference type="ARBA" id="ARBA00022692"/>
    </source>
</evidence>
<comment type="similarity">
    <text evidence="8">Belongs to the NhaC Na(+)/H(+) (TC 2.A.35) antiporter family.</text>
</comment>
<keyword evidence="7 9" id="KW-0472">Membrane</keyword>
<feature type="transmembrane region" description="Helical" evidence="9">
    <location>
        <begin position="193"/>
        <end position="214"/>
    </location>
</feature>
<evidence type="ECO:0000256" key="7">
    <source>
        <dbReference type="ARBA" id="ARBA00023136"/>
    </source>
</evidence>
<evidence type="ECO:0000256" key="4">
    <source>
        <dbReference type="ARBA" id="ARBA00022475"/>
    </source>
</evidence>
<dbReference type="Proteomes" id="UP000438914">
    <property type="component" value="Unassembled WGS sequence"/>
</dbReference>
<keyword evidence="6 9" id="KW-1133">Transmembrane helix</keyword>